<dbReference type="Gene3D" id="6.10.290.30">
    <property type="entry name" value="Regulatory factor X-associated C-terminal binding domain"/>
    <property type="match status" value="1"/>
</dbReference>
<organism evidence="3 4">
    <name type="scientific">Strongylocentrotus purpuratus</name>
    <name type="common">Purple sea urchin</name>
    <dbReference type="NCBI Taxonomy" id="7668"/>
    <lineage>
        <taxon>Eukaryota</taxon>
        <taxon>Metazoa</taxon>
        <taxon>Echinodermata</taxon>
        <taxon>Eleutherozoa</taxon>
        <taxon>Echinozoa</taxon>
        <taxon>Echinoidea</taxon>
        <taxon>Euechinoidea</taxon>
        <taxon>Echinacea</taxon>
        <taxon>Camarodonta</taxon>
        <taxon>Echinidea</taxon>
        <taxon>Strongylocentrotidae</taxon>
        <taxon>Strongylocentrotus</taxon>
    </lineage>
</organism>
<dbReference type="Pfam" id="PF15289">
    <property type="entry name" value="RFXA_RFXANK_bdg"/>
    <property type="match status" value="1"/>
</dbReference>
<feature type="domain" description="Regulatory factor X-associated protein RFXANK-binding" evidence="2">
    <location>
        <begin position="59"/>
        <end position="178"/>
    </location>
</feature>
<feature type="region of interest" description="Disordered" evidence="1">
    <location>
        <begin position="1"/>
        <end position="52"/>
    </location>
</feature>
<dbReference type="PANTHER" id="PTHR15110">
    <property type="entry name" value="REGULATORY FACTOR X-ASSOCIATED PROTEIN"/>
    <property type="match status" value="1"/>
</dbReference>
<dbReference type="AlphaFoldDB" id="A0A7M7RIZ1"/>
<feature type="compositionally biased region" description="Polar residues" evidence="1">
    <location>
        <begin position="1"/>
        <end position="15"/>
    </location>
</feature>
<reference evidence="3" key="2">
    <citation type="submission" date="2021-01" db="UniProtKB">
        <authorList>
            <consortium name="EnsemblMetazoa"/>
        </authorList>
    </citation>
    <scope>IDENTIFICATION</scope>
</reference>
<evidence type="ECO:0000256" key="1">
    <source>
        <dbReference type="SAM" id="MobiDB-lite"/>
    </source>
</evidence>
<protein>
    <recommendedName>
        <fullName evidence="2">Regulatory factor X-associated protein RFXANK-binding domain-containing protein</fullName>
    </recommendedName>
</protein>
<reference evidence="4" key="1">
    <citation type="submission" date="2015-02" db="EMBL/GenBank/DDBJ databases">
        <title>Genome sequencing for Strongylocentrotus purpuratus.</title>
        <authorList>
            <person name="Murali S."/>
            <person name="Liu Y."/>
            <person name="Vee V."/>
            <person name="English A."/>
            <person name="Wang M."/>
            <person name="Skinner E."/>
            <person name="Han Y."/>
            <person name="Muzny D.M."/>
            <person name="Worley K.C."/>
            <person name="Gibbs R.A."/>
        </authorList>
    </citation>
    <scope>NUCLEOTIDE SEQUENCE</scope>
</reference>
<evidence type="ECO:0000313" key="3">
    <source>
        <dbReference type="EnsemblMetazoa" id="XP_800163"/>
    </source>
</evidence>
<name>A0A7M7RIZ1_STRPU</name>
<dbReference type="InterPro" id="IPR029316">
    <property type="entry name" value="RFXAP_RFXANK-bd"/>
</dbReference>
<dbReference type="OrthoDB" id="10065946at2759"/>
<dbReference type="Proteomes" id="UP000007110">
    <property type="component" value="Unassembled WGS sequence"/>
</dbReference>
<proteinExistence type="predicted"/>
<dbReference type="RefSeq" id="XP_800163.1">
    <property type="nucleotide sequence ID" value="XM_795070.5"/>
</dbReference>
<feature type="region of interest" description="Disordered" evidence="1">
    <location>
        <begin position="108"/>
        <end position="139"/>
    </location>
</feature>
<evidence type="ECO:0000259" key="2">
    <source>
        <dbReference type="Pfam" id="PF15289"/>
    </source>
</evidence>
<sequence>MARSPTTTSISSGNVTVVGKQGDYSPAAIVGGLRAPSPAPSEASTSSSNQSLDLMRCKKCSVDNCQEMLVVSGKRRKGPWMCSYHRNKTYKAKKKQKDQMTTNIQMFKKKEEENVPKPSSLQSIPGGEKSAPDDGLPRLDQVLNEKKLALLRSPAIIKFLQESQQQLSHTHHQQSSRTSFTPGHTSASSRDEHFLHASPPKFAKGGQM</sequence>
<dbReference type="KEGG" id="spu:582158"/>
<dbReference type="GO" id="GO:0005634">
    <property type="term" value="C:nucleus"/>
    <property type="evidence" value="ECO:0000318"/>
    <property type="project" value="GO_Central"/>
</dbReference>
<dbReference type="PANTHER" id="PTHR15110:SF2">
    <property type="entry name" value="REGULATORY FACTOR X-ASSOCIATED PROTEIN"/>
    <property type="match status" value="1"/>
</dbReference>
<dbReference type="EnsemblMetazoa" id="XM_795070">
    <property type="protein sequence ID" value="XP_800163"/>
    <property type="gene ID" value="LOC582158"/>
</dbReference>
<keyword evidence="4" id="KW-1185">Reference proteome</keyword>
<feature type="region of interest" description="Disordered" evidence="1">
    <location>
        <begin position="167"/>
        <end position="208"/>
    </location>
</feature>
<evidence type="ECO:0000313" key="4">
    <source>
        <dbReference type="Proteomes" id="UP000007110"/>
    </source>
</evidence>
<dbReference type="GeneID" id="582158"/>
<dbReference type="GO" id="GO:0006357">
    <property type="term" value="P:regulation of transcription by RNA polymerase II"/>
    <property type="evidence" value="ECO:0000318"/>
    <property type="project" value="GO_Central"/>
</dbReference>
<dbReference type="OMA" id="MRCKKCS"/>
<feature type="compositionally biased region" description="Basic and acidic residues" evidence="1">
    <location>
        <begin position="130"/>
        <end position="139"/>
    </location>
</feature>
<accession>A0A7M7RIZ1</accession>
<dbReference type="InParanoid" id="A0A7M7RIZ1"/>
<dbReference type="FunCoup" id="A0A7M7RIZ1">
    <property type="interactions" value="120"/>
</dbReference>
<dbReference type="InterPro" id="IPR038308">
    <property type="entry name" value="RFXAP_C_sf"/>
</dbReference>